<feature type="compositionally biased region" description="Acidic residues" evidence="5">
    <location>
        <begin position="528"/>
        <end position="557"/>
    </location>
</feature>
<dbReference type="Pfam" id="PF04000">
    <property type="entry name" value="Sas10_Utp3"/>
    <property type="match status" value="1"/>
</dbReference>
<dbReference type="EnsemblPlants" id="Kaladp0071s0388.1.v1.1">
    <property type="protein sequence ID" value="Kaladp0071s0388.1.v1.1"/>
    <property type="gene ID" value="Kaladp0071s0388.v1.1"/>
</dbReference>
<dbReference type="GO" id="GO:0000462">
    <property type="term" value="P:maturation of SSU-rRNA from tricistronic rRNA transcript (SSU-rRNA, 5.8S rRNA, LSU-rRNA)"/>
    <property type="evidence" value="ECO:0007669"/>
    <property type="project" value="TreeGrafter"/>
</dbReference>
<organism evidence="7 8">
    <name type="scientific">Kalanchoe fedtschenkoi</name>
    <name type="common">Lavender scallops</name>
    <name type="synonym">South American air plant</name>
    <dbReference type="NCBI Taxonomy" id="63787"/>
    <lineage>
        <taxon>Eukaryota</taxon>
        <taxon>Viridiplantae</taxon>
        <taxon>Streptophyta</taxon>
        <taxon>Embryophyta</taxon>
        <taxon>Tracheophyta</taxon>
        <taxon>Spermatophyta</taxon>
        <taxon>Magnoliopsida</taxon>
        <taxon>eudicotyledons</taxon>
        <taxon>Gunneridae</taxon>
        <taxon>Pentapetalae</taxon>
        <taxon>Saxifragales</taxon>
        <taxon>Crassulaceae</taxon>
        <taxon>Kalanchoe</taxon>
    </lineage>
</organism>
<feature type="compositionally biased region" description="Acidic residues" evidence="5">
    <location>
        <begin position="29"/>
        <end position="39"/>
    </location>
</feature>
<evidence type="ECO:0000313" key="7">
    <source>
        <dbReference type="EnsemblPlants" id="Kaladp0071s0388.1.v1.1"/>
    </source>
</evidence>
<feature type="domain" description="Sas10 C-terminal" evidence="6">
    <location>
        <begin position="592"/>
        <end position="664"/>
    </location>
</feature>
<feature type="region of interest" description="Disordered" evidence="5">
    <location>
        <begin position="108"/>
        <end position="232"/>
    </location>
</feature>
<feature type="compositionally biased region" description="Basic and acidic residues" evidence="5">
    <location>
        <begin position="387"/>
        <end position="414"/>
    </location>
</feature>
<feature type="compositionally biased region" description="Basic and acidic residues" evidence="5">
    <location>
        <begin position="581"/>
        <end position="595"/>
    </location>
</feature>
<evidence type="ECO:0000259" key="6">
    <source>
        <dbReference type="Pfam" id="PF09368"/>
    </source>
</evidence>
<dbReference type="PANTHER" id="PTHR13237:SF8">
    <property type="entry name" value="SOMETHING ABOUT SILENCING PROTEIN 10"/>
    <property type="match status" value="1"/>
</dbReference>
<feature type="compositionally biased region" description="Basic and acidic residues" evidence="5">
    <location>
        <begin position="505"/>
        <end position="527"/>
    </location>
</feature>
<dbReference type="PANTHER" id="PTHR13237">
    <property type="entry name" value="SOMETHING ABOUT SILENCING PROTEIN 10-RELATED"/>
    <property type="match status" value="1"/>
</dbReference>
<comment type="subcellular location">
    <subcellularLocation>
        <location evidence="1">Nucleus</location>
    </subcellularLocation>
</comment>
<evidence type="ECO:0000256" key="3">
    <source>
        <dbReference type="ARBA" id="ARBA00022553"/>
    </source>
</evidence>
<feature type="compositionally biased region" description="Basic residues" evidence="5">
    <location>
        <begin position="606"/>
        <end position="635"/>
    </location>
</feature>
<name>A0A7N0UL01_KALFE</name>
<feature type="compositionally biased region" description="Acidic residues" evidence="5">
    <location>
        <begin position="177"/>
        <end position="192"/>
    </location>
</feature>
<dbReference type="Pfam" id="PF09368">
    <property type="entry name" value="Sas10"/>
    <property type="match status" value="1"/>
</dbReference>
<feature type="compositionally biased region" description="Acidic residues" evidence="5">
    <location>
        <begin position="75"/>
        <end position="88"/>
    </location>
</feature>
<keyword evidence="4" id="KW-0539">Nucleus</keyword>
<dbReference type="OMA" id="EEYIRPQ"/>
<feature type="region of interest" description="Disordered" evidence="5">
    <location>
        <begin position="337"/>
        <end position="414"/>
    </location>
</feature>
<feature type="region of interest" description="Disordered" evidence="5">
    <location>
        <begin position="1"/>
        <end position="95"/>
    </location>
</feature>
<comment type="similarity">
    <text evidence="2">Belongs to the SAS10 family.</text>
</comment>
<feature type="compositionally biased region" description="Acidic residues" evidence="5">
    <location>
        <begin position="55"/>
        <end position="64"/>
    </location>
</feature>
<dbReference type="Gramene" id="Kaladp0071s0388.1.v1.1">
    <property type="protein sequence ID" value="Kaladp0071s0388.1.v1.1"/>
    <property type="gene ID" value="Kaladp0071s0388.v1.1"/>
</dbReference>
<dbReference type="InterPro" id="IPR018972">
    <property type="entry name" value="Sas10_C_dom"/>
</dbReference>
<protein>
    <recommendedName>
        <fullName evidence="6">Sas10 C-terminal domain-containing protein</fullName>
    </recommendedName>
</protein>
<dbReference type="Proteomes" id="UP000594263">
    <property type="component" value="Unplaced"/>
</dbReference>
<evidence type="ECO:0000256" key="4">
    <source>
        <dbReference type="ARBA" id="ARBA00023242"/>
    </source>
</evidence>
<evidence type="ECO:0000256" key="2">
    <source>
        <dbReference type="ARBA" id="ARBA00010979"/>
    </source>
</evidence>
<feature type="compositionally biased region" description="Basic and acidic residues" evidence="5">
    <location>
        <begin position="193"/>
        <end position="208"/>
    </location>
</feature>
<feature type="compositionally biased region" description="Polar residues" evidence="5">
    <location>
        <begin position="433"/>
        <end position="453"/>
    </location>
</feature>
<evidence type="ECO:0000313" key="8">
    <source>
        <dbReference type="Proteomes" id="UP000594263"/>
    </source>
</evidence>
<keyword evidence="3" id="KW-0597">Phosphoprotein</keyword>
<evidence type="ECO:0000256" key="1">
    <source>
        <dbReference type="ARBA" id="ARBA00004123"/>
    </source>
</evidence>
<accession>A0A7N0UL01</accession>
<evidence type="ECO:0000256" key="5">
    <source>
        <dbReference type="SAM" id="MobiDB-lite"/>
    </source>
</evidence>
<proteinExistence type="inferred from homology"/>
<feature type="compositionally biased region" description="Acidic residues" evidence="5">
    <location>
        <begin position="111"/>
        <end position="122"/>
    </location>
</feature>
<dbReference type="AlphaFoldDB" id="A0A7N0UL01"/>
<reference evidence="7" key="1">
    <citation type="submission" date="2021-01" db="UniProtKB">
        <authorList>
            <consortium name="EnsemblPlants"/>
        </authorList>
    </citation>
    <scope>IDENTIFICATION</scope>
</reference>
<sequence length="666" mass="74725">MGKRGRGKPSFSAPPKGGKKGGEKTKEEFVEEKDMDDEIDAFHKQRDFVPMDVNGDAEDSDSDDVVPVFDNKDLNEEDDDDDGDEDDHYDPGLAAKIARQQRFLRQRIGGVEDDMHDDDEDEDGKRIGWGRNKNIYYSADNVDYEIQSDDEELPEEEERAVLELQKERAKQLTMEDFGLEDSDEDDSDLEPTLEERSKNKDVKSKRDPGGAVDMTLEAPRDLSSLPPEEQMDAVNSAAPELVGLLSELNDARLELENDVNPLLKKVKLNESATKGGMHYLEVKQALLLSYCQAITLYLLLKSEGQSTHDHPVMDRIAQIRGLLDKIKELDANLPSDCKDLIQNEPDTTAESPRADVVPAEDVSTSQELDETEEPATVTETAASGKMEVVKESLTKGRKEKRPDEARLGHQSKEMLKFRASLEDKLRQKGVLSSAKSNPDKQPSQKAANRQLQTLDDFDDDPVDDRGRSIFGNGTAKPLQPKRLSELVTSARANKPKVMSGEDDLVDRGDIGERRRQHELRVLKKAGIESEDGPGDEPSNEDDDMDGGDESEESEDEFYQQVKRQKLEKLAAKQPPLSSGTVEKRSVPDETVDGKRLISYQMEKNRGLTRARKKAAKNPRKKYRDNHEKKVKARKGQVRDIRKPTCPYGGETTGINARISRSIRLKA</sequence>
<feature type="compositionally biased region" description="Acidic residues" evidence="5">
    <location>
        <begin position="142"/>
        <end position="158"/>
    </location>
</feature>
<dbReference type="GO" id="GO:0032040">
    <property type="term" value="C:small-subunit processome"/>
    <property type="evidence" value="ECO:0007669"/>
    <property type="project" value="TreeGrafter"/>
</dbReference>
<feature type="compositionally biased region" description="Basic and acidic residues" evidence="5">
    <location>
        <begin position="159"/>
        <end position="170"/>
    </location>
</feature>
<feature type="region of interest" description="Disordered" evidence="5">
    <location>
        <begin position="427"/>
        <end position="652"/>
    </location>
</feature>
<keyword evidence="8" id="KW-1185">Reference proteome</keyword>
<feature type="compositionally biased region" description="Basic and acidic residues" evidence="5">
    <location>
        <begin position="40"/>
        <end position="49"/>
    </location>
</feature>
<dbReference type="InterPro" id="IPR007146">
    <property type="entry name" value="Sas10/Utp3/C1D"/>
</dbReference>